<organism evidence="12 13">
    <name type="scientific">Linnemannia schmuckeri</name>
    <dbReference type="NCBI Taxonomy" id="64567"/>
    <lineage>
        <taxon>Eukaryota</taxon>
        <taxon>Fungi</taxon>
        <taxon>Fungi incertae sedis</taxon>
        <taxon>Mucoromycota</taxon>
        <taxon>Mortierellomycotina</taxon>
        <taxon>Mortierellomycetes</taxon>
        <taxon>Mortierellales</taxon>
        <taxon>Mortierellaceae</taxon>
        <taxon>Linnemannia</taxon>
    </lineage>
</organism>
<evidence type="ECO:0000256" key="3">
    <source>
        <dbReference type="ARBA" id="ARBA00022989"/>
    </source>
</evidence>
<protein>
    <recommendedName>
        <fullName evidence="11">G-protein coupled receptors family 3 profile domain-containing protein</fullName>
    </recommendedName>
</protein>
<evidence type="ECO:0000313" key="12">
    <source>
        <dbReference type="EMBL" id="KAF9156634.1"/>
    </source>
</evidence>
<feature type="transmembrane region" description="Helical" evidence="10">
    <location>
        <begin position="527"/>
        <end position="547"/>
    </location>
</feature>
<gene>
    <name evidence="12" type="ORF">BG015_003236</name>
</gene>
<dbReference type="PROSITE" id="PS50259">
    <property type="entry name" value="G_PROTEIN_RECEP_F3_4"/>
    <property type="match status" value="1"/>
</dbReference>
<dbReference type="SUPFAM" id="SSF53822">
    <property type="entry name" value="Periplasmic binding protein-like I"/>
    <property type="match status" value="1"/>
</dbReference>
<accession>A0A9P5S9F8</accession>
<feature type="transmembrane region" description="Helical" evidence="10">
    <location>
        <begin position="649"/>
        <end position="669"/>
    </location>
</feature>
<proteinExistence type="predicted"/>
<dbReference type="GO" id="GO:0007214">
    <property type="term" value="P:gamma-aminobutyric acid signaling pathway"/>
    <property type="evidence" value="ECO:0007669"/>
    <property type="project" value="TreeGrafter"/>
</dbReference>
<evidence type="ECO:0000259" key="11">
    <source>
        <dbReference type="PROSITE" id="PS50259"/>
    </source>
</evidence>
<evidence type="ECO:0000256" key="2">
    <source>
        <dbReference type="ARBA" id="ARBA00022692"/>
    </source>
</evidence>
<dbReference type="Pfam" id="PF01094">
    <property type="entry name" value="ANF_receptor"/>
    <property type="match status" value="1"/>
</dbReference>
<dbReference type="OrthoDB" id="5984008at2759"/>
<evidence type="ECO:0000256" key="10">
    <source>
        <dbReference type="SAM" id="Phobius"/>
    </source>
</evidence>
<comment type="subcellular location">
    <subcellularLocation>
        <location evidence="1">Membrane</location>
        <topology evidence="1">Multi-pass membrane protein</topology>
    </subcellularLocation>
</comment>
<reference evidence="12" key="1">
    <citation type="journal article" date="2020" name="Fungal Divers.">
        <title>Resolving the Mortierellaceae phylogeny through synthesis of multi-gene phylogenetics and phylogenomics.</title>
        <authorList>
            <person name="Vandepol N."/>
            <person name="Liber J."/>
            <person name="Desiro A."/>
            <person name="Na H."/>
            <person name="Kennedy M."/>
            <person name="Barry K."/>
            <person name="Grigoriev I.V."/>
            <person name="Miller A.N."/>
            <person name="O'Donnell K."/>
            <person name="Stajich J.E."/>
            <person name="Bonito G."/>
        </authorList>
    </citation>
    <scope>NUCLEOTIDE SEQUENCE</scope>
    <source>
        <strain evidence="12">NRRL 6426</strain>
    </source>
</reference>
<feature type="transmembrane region" description="Helical" evidence="10">
    <location>
        <begin position="486"/>
        <end position="515"/>
    </location>
</feature>
<feature type="transmembrane region" description="Helical" evidence="10">
    <location>
        <begin position="599"/>
        <end position="619"/>
    </location>
</feature>
<evidence type="ECO:0000256" key="7">
    <source>
        <dbReference type="ARBA" id="ARBA00023180"/>
    </source>
</evidence>
<evidence type="ECO:0000256" key="9">
    <source>
        <dbReference type="SAM" id="MobiDB-lite"/>
    </source>
</evidence>
<dbReference type="InterPro" id="IPR017978">
    <property type="entry name" value="GPCR_3_C"/>
</dbReference>
<dbReference type="Gene3D" id="3.40.50.2300">
    <property type="match status" value="2"/>
</dbReference>
<feature type="domain" description="G-protein coupled receptors family 3 profile" evidence="11">
    <location>
        <begin position="490"/>
        <end position="755"/>
    </location>
</feature>
<dbReference type="CDD" id="cd15047">
    <property type="entry name" value="7tmC_GABA-B-like"/>
    <property type="match status" value="1"/>
</dbReference>
<dbReference type="Pfam" id="PF00003">
    <property type="entry name" value="7tm_3"/>
    <property type="match status" value="1"/>
</dbReference>
<keyword evidence="4" id="KW-0297">G-protein coupled receptor</keyword>
<keyword evidence="7" id="KW-0325">Glycoprotein</keyword>
<dbReference type="InterPro" id="IPR002455">
    <property type="entry name" value="GPCR3_GABA-B"/>
</dbReference>
<dbReference type="InterPro" id="IPR028082">
    <property type="entry name" value="Peripla_BP_I"/>
</dbReference>
<dbReference type="PANTHER" id="PTHR10519:SF20">
    <property type="entry name" value="G-PROTEIN COUPLED RECEPTOR 156-RELATED"/>
    <property type="match status" value="1"/>
</dbReference>
<feature type="transmembrane region" description="Helical" evidence="10">
    <location>
        <begin position="709"/>
        <end position="733"/>
    </location>
</feature>
<sequence length="1069" mass="117314">MSASTPTTAIPTSTNASTIATPIPTVLPENEPVPSRRVFPYTPMTGANNSLYLTPNVTSREGLVEIKIGLLLPYSLPNNLTQQLTYSGTSAIRLAASEINENHLIPGAYITLVLKDSFNGADPENSGAAQAIFSTVSLLQTEGGVSGVIGDVSSALTVQSALLTSRLDIPQCSYSAGSTQLSSKDDYGYFFRTIPTELMFGRVMMEFVVSRGWKKVAVFYTGDELGSQMMDSIALQARQRNITIGHRKPFWEMESGSDIGPGLDALKASGQQIVLVAAVGEPQIRLMTEAVKRGLISKDYVWLTINQVTEPLLGSAGSTLKPSDLNGLFMFDNMLRLHGYRPYEEFLDKWAALNPEEYPYSGKREISSNEAQAYSCMMVMAHGFANAVKGNWTALHLLAAGRLGHKLMPTDLNTNYTGPGGPMVFDDQGDVVYGNFILYNFQNGRVVSIGTSYSGDFNLSSPPMYFDGTYNTPSDSAPLRVLNPAFWSAIGVVIIAIAGLSILFSLVTMGIVVLYRNSQIIKASSPLFCCLELFGFILLYFSAIMGLDIPTKFVCIARPMTLNIGFVLVVSNIVAKNFRVYRIFHNIYVTKRVIRDSHLLKIVGTLMSVNLLIMTVWFVKTPPKLQQYIMTDSTTYWDCNSQSGESTPFFVILFVYNVSLLLIATYLAYRNRNVAANYNECREIAFVVYNILLSGCIAMPTVFLPQDQYLTKFFLSNVVLLFGTTVSLMFMFLPKLWKLFAQIERNIQMNRADGATVDENSFDGFFKQGPGAWLGAAAAAGNGGSLIGEYGPGARKGSVGTVDESKGDTLKESHIGYMGIKFQNRYMPFLASWCMRRVILYPTDKYFTAFEAGKPETAKTFSYITAQILSREPGNYILRVVGTGRHIFLLQVKDEDRLLHWHSLFENKQGNTFSAGSSHVLFTSSGAHMMLAQTRNESDQTLQASLRGFQSTASSNSGKWGNGSRTGKKISMDDDDAAETSGGGYFSGIRSTAYLDEPPGQLHPAYRHSASAYTVATFTASPRGSQDGEGVGNVISERPQTMIETSSSFRQMTFGPLDRCPDPSARGRQ</sequence>
<keyword evidence="6" id="KW-0675">Receptor</keyword>
<feature type="region of interest" description="Disordered" evidence="9">
    <location>
        <begin position="951"/>
        <end position="983"/>
    </location>
</feature>
<dbReference type="PRINTS" id="PR00248">
    <property type="entry name" value="GPCRMGR"/>
</dbReference>
<dbReference type="PANTHER" id="PTHR10519">
    <property type="entry name" value="GABA-B RECEPTOR"/>
    <property type="match status" value="1"/>
</dbReference>
<dbReference type="InterPro" id="IPR000337">
    <property type="entry name" value="GPCR_3"/>
</dbReference>
<comment type="caution">
    <text evidence="12">The sequence shown here is derived from an EMBL/GenBank/DDBJ whole genome shotgun (WGS) entry which is preliminary data.</text>
</comment>
<dbReference type="EMBL" id="JAAAUQ010000017">
    <property type="protein sequence ID" value="KAF9156634.1"/>
    <property type="molecule type" value="Genomic_DNA"/>
</dbReference>
<dbReference type="PRINTS" id="PR01176">
    <property type="entry name" value="GABABRECEPTR"/>
</dbReference>
<dbReference type="GO" id="GO:0038039">
    <property type="term" value="C:G protein-coupled receptor heterodimeric complex"/>
    <property type="evidence" value="ECO:0007669"/>
    <property type="project" value="TreeGrafter"/>
</dbReference>
<name>A0A9P5S9F8_9FUNG</name>
<dbReference type="AlphaFoldDB" id="A0A9P5S9F8"/>
<evidence type="ECO:0000256" key="8">
    <source>
        <dbReference type="ARBA" id="ARBA00023224"/>
    </source>
</evidence>
<dbReference type="InterPro" id="IPR001828">
    <property type="entry name" value="ANF_lig-bd_rcpt"/>
</dbReference>
<evidence type="ECO:0000256" key="1">
    <source>
        <dbReference type="ARBA" id="ARBA00004141"/>
    </source>
</evidence>
<feature type="transmembrane region" description="Helical" evidence="10">
    <location>
        <begin position="681"/>
        <end position="703"/>
    </location>
</feature>
<dbReference type="GO" id="GO:0004965">
    <property type="term" value="F:G protein-coupled GABA receptor activity"/>
    <property type="evidence" value="ECO:0007669"/>
    <property type="project" value="InterPro"/>
</dbReference>
<keyword evidence="13" id="KW-1185">Reference proteome</keyword>
<evidence type="ECO:0000256" key="4">
    <source>
        <dbReference type="ARBA" id="ARBA00023040"/>
    </source>
</evidence>
<evidence type="ECO:0000256" key="5">
    <source>
        <dbReference type="ARBA" id="ARBA00023136"/>
    </source>
</evidence>
<keyword evidence="2 10" id="KW-0812">Transmembrane</keyword>
<keyword evidence="5 10" id="KW-0472">Membrane</keyword>
<evidence type="ECO:0000313" key="13">
    <source>
        <dbReference type="Proteomes" id="UP000748756"/>
    </source>
</evidence>
<feature type="compositionally biased region" description="Polar residues" evidence="9">
    <location>
        <begin position="951"/>
        <end position="965"/>
    </location>
</feature>
<keyword evidence="8" id="KW-0807">Transducer</keyword>
<feature type="transmembrane region" description="Helical" evidence="10">
    <location>
        <begin position="559"/>
        <end position="578"/>
    </location>
</feature>
<evidence type="ECO:0000256" key="6">
    <source>
        <dbReference type="ARBA" id="ARBA00023170"/>
    </source>
</evidence>
<keyword evidence="3 10" id="KW-1133">Transmembrane helix</keyword>
<dbReference type="Proteomes" id="UP000748756">
    <property type="component" value="Unassembled WGS sequence"/>
</dbReference>